<keyword evidence="2" id="KW-1185">Reference proteome</keyword>
<accession>A0AAD7FD89</accession>
<dbReference type="Gene3D" id="3.80.10.10">
    <property type="entry name" value="Ribonuclease Inhibitor"/>
    <property type="match status" value="1"/>
</dbReference>
<dbReference type="SUPFAM" id="SSF52047">
    <property type="entry name" value="RNI-like"/>
    <property type="match status" value="1"/>
</dbReference>
<evidence type="ECO:0000313" key="1">
    <source>
        <dbReference type="EMBL" id="KAJ7613195.1"/>
    </source>
</evidence>
<proteinExistence type="predicted"/>
<dbReference type="InterPro" id="IPR036047">
    <property type="entry name" value="F-box-like_dom_sf"/>
</dbReference>
<name>A0AAD7FD89_9AGAR</name>
<reference evidence="1" key="1">
    <citation type="submission" date="2023-03" db="EMBL/GenBank/DDBJ databases">
        <title>Massive genome expansion in bonnet fungi (Mycena s.s.) driven by repeated elements and novel gene families across ecological guilds.</title>
        <authorList>
            <consortium name="Lawrence Berkeley National Laboratory"/>
            <person name="Harder C.B."/>
            <person name="Miyauchi S."/>
            <person name="Viragh M."/>
            <person name="Kuo A."/>
            <person name="Thoen E."/>
            <person name="Andreopoulos B."/>
            <person name="Lu D."/>
            <person name="Skrede I."/>
            <person name="Drula E."/>
            <person name="Henrissat B."/>
            <person name="Morin E."/>
            <person name="Kohler A."/>
            <person name="Barry K."/>
            <person name="LaButti K."/>
            <person name="Morin E."/>
            <person name="Salamov A."/>
            <person name="Lipzen A."/>
            <person name="Mereny Z."/>
            <person name="Hegedus B."/>
            <person name="Baldrian P."/>
            <person name="Stursova M."/>
            <person name="Weitz H."/>
            <person name="Taylor A."/>
            <person name="Grigoriev I.V."/>
            <person name="Nagy L.G."/>
            <person name="Martin F."/>
            <person name="Kauserud H."/>
        </authorList>
    </citation>
    <scope>NUCLEOTIDE SEQUENCE</scope>
    <source>
        <strain evidence="1">9284</strain>
    </source>
</reference>
<dbReference type="SUPFAM" id="SSF81383">
    <property type="entry name" value="F-box domain"/>
    <property type="match status" value="1"/>
</dbReference>
<dbReference type="AlphaFoldDB" id="A0AAD7FD89"/>
<gene>
    <name evidence="1" type="ORF">FB45DRAFT_273783</name>
</gene>
<sequence>MLGTALRARLSQIEAHIDALDSQLCVLRAERITVAAELAGIVYPVLSLPNEITSEIFAHYVDDSNTHSPMRLTWTCKLWREVAISTCRLWTCFRSHSVSLLPSWLLRAGHLTLDLHIPHRSRPEAQVVTALLHRYSTRVRTLDVSVPLIRPAHTSVTLDGPFPSLESLCVDDEKGLTPPSSPLDAPRLREVTFGEFPLTRWRDSLPWTQITKLQLGTDVLNCLEVLSWTPHLENLSFDTTWESWAWLPSTVTLPRLRTIDFKSHDCTSLLGYIIAPALEDLTMVLDSDATEDSHILSELIERSGCTLRTLNLHLWLVVAKGRLDSVLEHVPLQSLRELTLREPYGGENALEELLHFLTPGDLLNPPLPSLESLAIEGCQFHIRLDLVVDMLDSWMNESDKLRKFRLDFGTLWGTDAREDAEIFYQGEGSGIDAALDRLRDLHARGLEVDIQSTVKWSTGSVIEALRGGDCLI</sequence>
<protein>
    <recommendedName>
        <fullName evidence="3">F-box domain-containing protein</fullName>
    </recommendedName>
</protein>
<evidence type="ECO:0008006" key="3">
    <source>
        <dbReference type="Google" id="ProtNLM"/>
    </source>
</evidence>
<evidence type="ECO:0000313" key="2">
    <source>
        <dbReference type="Proteomes" id="UP001221142"/>
    </source>
</evidence>
<dbReference type="EMBL" id="JARKIF010000029">
    <property type="protein sequence ID" value="KAJ7613195.1"/>
    <property type="molecule type" value="Genomic_DNA"/>
</dbReference>
<dbReference type="InterPro" id="IPR032675">
    <property type="entry name" value="LRR_dom_sf"/>
</dbReference>
<comment type="caution">
    <text evidence="1">The sequence shown here is derived from an EMBL/GenBank/DDBJ whole genome shotgun (WGS) entry which is preliminary data.</text>
</comment>
<organism evidence="1 2">
    <name type="scientific">Roridomyces roridus</name>
    <dbReference type="NCBI Taxonomy" id="1738132"/>
    <lineage>
        <taxon>Eukaryota</taxon>
        <taxon>Fungi</taxon>
        <taxon>Dikarya</taxon>
        <taxon>Basidiomycota</taxon>
        <taxon>Agaricomycotina</taxon>
        <taxon>Agaricomycetes</taxon>
        <taxon>Agaricomycetidae</taxon>
        <taxon>Agaricales</taxon>
        <taxon>Marasmiineae</taxon>
        <taxon>Mycenaceae</taxon>
        <taxon>Roridomyces</taxon>
    </lineage>
</organism>
<dbReference type="Proteomes" id="UP001221142">
    <property type="component" value="Unassembled WGS sequence"/>
</dbReference>